<evidence type="ECO:0000256" key="1">
    <source>
        <dbReference type="SAM" id="MobiDB-lite"/>
    </source>
</evidence>
<reference evidence="3" key="1">
    <citation type="submission" date="2023-07" db="EMBL/GenBank/DDBJ databases">
        <title>A chromosome-level genome assembly of Lolium multiflorum.</title>
        <authorList>
            <person name="Chen Y."/>
            <person name="Copetti D."/>
            <person name="Kolliker R."/>
            <person name="Studer B."/>
        </authorList>
    </citation>
    <scope>NUCLEOTIDE SEQUENCE</scope>
    <source>
        <strain evidence="3">02402/16</strain>
        <tissue evidence="3">Leaf</tissue>
    </source>
</reference>
<dbReference type="AlphaFoldDB" id="A0AAD8TR01"/>
<sequence length="377" mass="41361">MLGRLRVPHPEPGSPPISAAPSEASHVHQAVAAVGLSDCKRMRWRTGARGGSRSVDGHGVRAVVAESIDVRGLLVRGQGLRACVGPGRPGSLAVEGALSTHRLKRNEGWASSHADKAQIIDEHFSGVLGAPPPRSLDFNWEILDPSVEDLVALGLPFSEVEIHQTILSLPPDKAPGPDGFTFEFFRACWPIVKHDLMKVIDAFSELSINNLHIINGANIALLPKKEGADSVTDFRPISLIHIVPKIISKTMAMRLQPRMNDIISPSQSAFIKSRSIHDNFMFIRNATRRLHQKLHPALLIKLDIAKAFDSVLWDYILDLLQRRGFPNRFRSWVALLFSSATSRVLLNGISGSTIIHGRGLRQGDPLPPLLFDLAMDP</sequence>
<dbReference type="Proteomes" id="UP001231189">
    <property type="component" value="Unassembled WGS sequence"/>
</dbReference>
<keyword evidence="4" id="KW-1185">Reference proteome</keyword>
<dbReference type="PANTHER" id="PTHR19446">
    <property type="entry name" value="REVERSE TRANSCRIPTASES"/>
    <property type="match status" value="1"/>
</dbReference>
<dbReference type="EMBL" id="JAUUTY010000001">
    <property type="protein sequence ID" value="KAK1692230.1"/>
    <property type="molecule type" value="Genomic_DNA"/>
</dbReference>
<organism evidence="3 4">
    <name type="scientific">Lolium multiflorum</name>
    <name type="common">Italian ryegrass</name>
    <name type="synonym">Lolium perenne subsp. multiflorum</name>
    <dbReference type="NCBI Taxonomy" id="4521"/>
    <lineage>
        <taxon>Eukaryota</taxon>
        <taxon>Viridiplantae</taxon>
        <taxon>Streptophyta</taxon>
        <taxon>Embryophyta</taxon>
        <taxon>Tracheophyta</taxon>
        <taxon>Spermatophyta</taxon>
        <taxon>Magnoliopsida</taxon>
        <taxon>Liliopsida</taxon>
        <taxon>Poales</taxon>
        <taxon>Poaceae</taxon>
        <taxon>BOP clade</taxon>
        <taxon>Pooideae</taxon>
        <taxon>Poodae</taxon>
        <taxon>Poeae</taxon>
        <taxon>Poeae Chloroplast Group 2 (Poeae type)</taxon>
        <taxon>Loliodinae</taxon>
        <taxon>Loliinae</taxon>
        <taxon>Lolium</taxon>
    </lineage>
</organism>
<dbReference type="CDD" id="cd01650">
    <property type="entry name" value="RT_nLTR_like"/>
    <property type="match status" value="1"/>
</dbReference>
<comment type="caution">
    <text evidence="3">The sequence shown here is derived from an EMBL/GenBank/DDBJ whole genome shotgun (WGS) entry which is preliminary data.</text>
</comment>
<dbReference type="SUPFAM" id="SSF56672">
    <property type="entry name" value="DNA/RNA polymerases"/>
    <property type="match status" value="1"/>
</dbReference>
<dbReference type="Pfam" id="PF00078">
    <property type="entry name" value="RVT_1"/>
    <property type="match status" value="1"/>
</dbReference>
<gene>
    <name evidence="3" type="ORF">QYE76_008927</name>
</gene>
<dbReference type="InterPro" id="IPR000477">
    <property type="entry name" value="RT_dom"/>
</dbReference>
<accession>A0AAD8TR01</accession>
<feature type="region of interest" description="Disordered" evidence="1">
    <location>
        <begin position="1"/>
        <end position="25"/>
    </location>
</feature>
<name>A0AAD8TR01_LOLMU</name>
<proteinExistence type="predicted"/>
<feature type="domain" description="Reverse transcriptase" evidence="2">
    <location>
        <begin position="203"/>
        <end position="377"/>
    </location>
</feature>
<evidence type="ECO:0000259" key="2">
    <source>
        <dbReference type="PROSITE" id="PS50878"/>
    </source>
</evidence>
<evidence type="ECO:0000313" key="4">
    <source>
        <dbReference type="Proteomes" id="UP001231189"/>
    </source>
</evidence>
<dbReference type="InterPro" id="IPR043502">
    <property type="entry name" value="DNA/RNA_pol_sf"/>
</dbReference>
<evidence type="ECO:0000313" key="3">
    <source>
        <dbReference type="EMBL" id="KAK1692230.1"/>
    </source>
</evidence>
<protein>
    <recommendedName>
        <fullName evidence="2">Reverse transcriptase domain-containing protein</fullName>
    </recommendedName>
</protein>
<dbReference type="PROSITE" id="PS50878">
    <property type="entry name" value="RT_POL"/>
    <property type="match status" value="1"/>
</dbReference>